<proteinExistence type="predicted"/>
<organism evidence="2 3">
    <name type="scientific">Cladophialophora psammophila CBS 110553</name>
    <dbReference type="NCBI Taxonomy" id="1182543"/>
    <lineage>
        <taxon>Eukaryota</taxon>
        <taxon>Fungi</taxon>
        <taxon>Dikarya</taxon>
        <taxon>Ascomycota</taxon>
        <taxon>Pezizomycotina</taxon>
        <taxon>Eurotiomycetes</taxon>
        <taxon>Chaetothyriomycetidae</taxon>
        <taxon>Chaetothyriales</taxon>
        <taxon>Herpotrichiellaceae</taxon>
        <taxon>Cladophialophora</taxon>
    </lineage>
</organism>
<evidence type="ECO:0000313" key="3">
    <source>
        <dbReference type="Proteomes" id="UP000019471"/>
    </source>
</evidence>
<dbReference type="Proteomes" id="UP000019471">
    <property type="component" value="Unassembled WGS sequence"/>
</dbReference>
<dbReference type="RefSeq" id="XP_007751063.1">
    <property type="nucleotide sequence ID" value="XM_007752873.1"/>
</dbReference>
<feature type="compositionally biased region" description="Polar residues" evidence="1">
    <location>
        <begin position="31"/>
        <end position="43"/>
    </location>
</feature>
<dbReference type="GeneID" id="19196990"/>
<accession>W9VV29</accession>
<dbReference type="HOGENOM" id="CLU_2223006_0_0_1"/>
<evidence type="ECO:0000256" key="1">
    <source>
        <dbReference type="SAM" id="MobiDB-lite"/>
    </source>
</evidence>
<feature type="region of interest" description="Disordered" evidence="1">
    <location>
        <begin position="29"/>
        <end position="61"/>
    </location>
</feature>
<protein>
    <submittedName>
        <fullName evidence="2">Uncharacterized protein</fullName>
    </submittedName>
</protein>
<keyword evidence="3" id="KW-1185">Reference proteome</keyword>
<name>W9VV29_9EURO</name>
<dbReference type="AlphaFoldDB" id="W9VV29"/>
<comment type="caution">
    <text evidence="2">The sequence shown here is derived from an EMBL/GenBank/DDBJ whole genome shotgun (WGS) entry which is preliminary data.</text>
</comment>
<gene>
    <name evidence="2" type="ORF">A1O5_12304</name>
</gene>
<evidence type="ECO:0000313" key="2">
    <source>
        <dbReference type="EMBL" id="EXJ59423.1"/>
    </source>
</evidence>
<sequence>MAQRLAKLEALLDSSKKASVEVPVMSAVPAPTTTPGLSQSENAASPPLPPIHQPTISTYDHAPRGIETDEVVVMDENASKQAATSPCAVEIAGSKPESQNLVKIER</sequence>
<reference evidence="2 3" key="1">
    <citation type="submission" date="2013-03" db="EMBL/GenBank/DDBJ databases">
        <title>The Genome Sequence of Cladophialophora psammophila CBS 110553.</title>
        <authorList>
            <consortium name="The Broad Institute Genomics Platform"/>
            <person name="Cuomo C."/>
            <person name="de Hoog S."/>
            <person name="Gorbushina A."/>
            <person name="Walker B."/>
            <person name="Young S.K."/>
            <person name="Zeng Q."/>
            <person name="Gargeya S."/>
            <person name="Fitzgerald M."/>
            <person name="Haas B."/>
            <person name="Abouelleil A."/>
            <person name="Allen A.W."/>
            <person name="Alvarado L."/>
            <person name="Arachchi H.M."/>
            <person name="Berlin A.M."/>
            <person name="Chapman S.B."/>
            <person name="Gainer-Dewar J."/>
            <person name="Goldberg J."/>
            <person name="Griggs A."/>
            <person name="Gujja S."/>
            <person name="Hansen M."/>
            <person name="Howarth C."/>
            <person name="Imamovic A."/>
            <person name="Ireland A."/>
            <person name="Larimer J."/>
            <person name="McCowan C."/>
            <person name="Murphy C."/>
            <person name="Pearson M."/>
            <person name="Poon T.W."/>
            <person name="Priest M."/>
            <person name="Roberts A."/>
            <person name="Saif S."/>
            <person name="Shea T."/>
            <person name="Sisk P."/>
            <person name="Sykes S."/>
            <person name="Wortman J."/>
            <person name="Nusbaum C."/>
            <person name="Birren B."/>
        </authorList>
    </citation>
    <scope>NUCLEOTIDE SEQUENCE [LARGE SCALE GENOMIC DNA]</scope>
    <source>
        <strain evidence="2 3">CBS 110553</strain>
    </source>
</reference>
<dbReference type="EMBL" id="AMGX01000032">
    <property type="protein sequence ID" value="EXJ59423.1"/>
    <property type="molecule type" value="Genomic_DNA"/>
</dbReference>